<feature type="transmembrane region" description="Helical" evidence="1">
    <location>
        <begin position="262"/>
        <end position="284"/>
    </location>
</feature>
<name>A0ABP1QGN0_9HEXA</name>
<reference evidence="2 3" key="1">
    <citation type="submission" date="2024-08" db="EMBL/GenBank/DDBJ databases">
        <authorList>
            <person name="Cucini C."/>
            <person name="Frati F."/>
        </authorList>
    </citation>
    <scope>NUCLEOTIDE SEQUENCE [LARGE SCALE GENOMIC DNA]</scope>
</reference>
<protein>
    <recommendedName>
        <fullName evidence="4">Gustatory receptor</fullName>
    </recommendedName>
</protein>
<feature type="transmembrane region" description="Helical" evidence="1">
    <location>
        <begin position="130"/>
        <end position="151"/>
    </location>
</feature>
<evidence type="ECO:0008006" key="4">
    <source>
        <dbReference type="Google" id="ProtNLM"/>
    </source>
</evidence>
<comment type="caution">
    <text evidence="2">The sequence shown here is derived from an EMBL/GenBank/DDBJ whole genome shotgun (WGS) entry which is preliminary data.</text>
</comment>
<dbReference type="Proteomes" id="UP001642540">
    <property type="component" value="Unassembled WGS sequence"/>
</dbReference>
<accession>A0ABP1QGN0</accession>
<evidence type="ECO:0000313" key="2">
    <source>
        <dbReference type="EMBL" id="CAL8098463.1"/>
    </source>
</evidence>
<proteinExistence type="predicted"/>
<feature type="transmembrane region" description="Helical" evidence="1">
    <location>
        <begin position="296"/>
        <end position="316"/>
    </location>
</feature>
<keyword evidence="3" id="KW-1185">Reference proteome</keyword>
<organism evidence="2 3">
    <name type="scientific">Orchesella dallaii</name>
    <dbReference type="NCBI Taxonomy" id="48710"/>
    <lineage>
        <taxon>Eukaryota</taxon>
        <taxon>Metazoa</taxon>
        <taxon>Ecdysozoa</taxon>
        <taxon>Arthropoda</taxon>
        <taxon>Hexapoda</taxon>
        <taxon>Collembola</taxon>
        <taxon>Entomobryomorpha</taxon>
        <taxon>Entomobryoidea</taxon>
        <taxon>Orchesellidae</taxon>
        <taxon>Orchesellinae</taxon>
        <taxon>Orchesella</taxon>
    </lineage>
</organism>
<keyword evidence="1" id="KW-1133">Transmembrane helix</keyword>
<feature type="transmembrane region" description="Helical" evidence="1">
    <location>
        <begin position="20"/>
        <end position="37"/>
    </location>
</feature>
<gene>
    <name evidence="2" type="ORF">ODALV1_LOCUS9945</name>
</gene>
<evidence type="ECO:0000313" key="3">
    <source>
        <dbReference type="Proteomes" id="UP001642540"/>
    </source>
</evidence>
<feature type="transmembrane region" description="Helical" evidence="1">
    <location>
        <begin position="205"/>
        <end position="230"/>
    </location>
</feature>
<dbReference type="EMBL" id="CAXLJM020000030">
    <property type="protein sequence ID" value="CAL8098463.1"/>
    <property type="molecule type" value="Genomic_DNA"/>
</dbReference>
<evidence type="ECO:0000256" key="1">
    <source>
        <dbReference type="SAM" id="Phobius"/>
    </source>
</evidence>
<sequence length="411" mass="47558">MDVSANKNYVQRDIFSLVQLYFDVCFFSLMVPFRILWDSKSDQYLIVKYKIQTVICLGLHANILYHRVTDLTDIFSRYREKDSEYISNTFNFANNFVFVYFVVLFFKLVWFQGDNLLKFVAITTIRIKRATLICTFGKLLWISSFLAYGTIVCLRSPFYSFDLPNDAYNSNGTVYHNGYDKLTTLFAIKLSYWDIALTILKALSAIHAVTIFPVTHSLLFVLSFCVLGIAKNYRTELRLAVHRIDISTGLLAYRNLRKNITFINDVFGGPLFGFFLAVITYYSQVPDVLMGYLTDFPLGVIFLFIVLDMAIFVLAAEFHSQVQRISFEGFEDLSLKVLEYKRKFEVRSVSSTEYFQILESKLDLMEMKNEMSQQPIALSCRFFSITYGFLASVLSVIVTYSIIILQMRSAK</sequence>
<feature type="transmembrane region" description="Helical" evidence="1">
    <location>
        <begin position="85"/>
        <end position="110"/>
    </location>
</feature>
<feature type="transmembrane region" description="Helical" evidence="1">
    <location>
        <begin position="382"/>
        <end position="405"/>
    </location>
</feature>
<keyword evidence="1" id="KW-0472">Membrane</keyword>
<feature type="transmembrane region" description="Helical" evidence="1">
    <location>
        <begin position="49"/>
        <end position="65"/>
    </location>
</feature>
<keyword evidence="1" id="KW-0812">Transmembrane</keyword>